<dbReference type="EMBL" id="CM037162">
    <property type="protein sequence ID" value="KAH7864734.1"/>
    <property type="molecule type" value="Genomic_DNA"/>
</dbReference>
<accession>A0ACB7ZFV5</accession>
<sequence>MIDNEESLIPAIFHIHLYTHSLIHNEESPVACAPPTHLSAANNLRECPNDFVNNLLNGFFAQLNQVVAEGRHQAPSIWPLDWERWWCVVGHRGGGDLRTQRDRDNRCEGSNLVGIQRWWSPKWETSLSLGSAVEAAAMVVFLSRSGEKLFKKLWIKAFSHSPVSATQSNHDAFIIDKERLCLIKSDRVKRPKPNRRTLPHRRWNGRRRQYRSSNSSAMDPNFPSQQED</sequence>
<proteinExistence type="predicted"/>
<keyword evidence="2" id="KW-1185">Reference proteome</keyword>
<name>A0ACB7ZFV5_9ERIC</name>
<dbReference type="Proteomes" id="UP000828048">
    <property type="component" value="Chromosome 12"/>
</dbReference>
<evidence type="ECO:0000313" key="2">
    <source>
        <dbReference type="Proteomes" id="UP000828048"/>
    </source>
</evidence>
<evidence type="ECO:0000313" key="1">
    <source>
        <dbReference type="EMBL" id="KAH7864734.1"/>
    </source>
</evidence>
<gene>
    <name evidence="1" type="ORF">Vadar_033238</name>
</gene>
<reference evidence="1 2" key="1">
    <citation type="journal article" date="2021" name="Hortic Res">
        <title>High-quality reference genome and annotation aids understanding of berry development for evergreen blueberry (Vaccinium darrowii).</title>
        <authorList>
            <person name="Yu J."/>
            <person name="Hulse-Kemp A.M."/>
            <person name="Babiker E."/>
            <person name="Staton M."/>
        </authorList>
    </citation>
    <scope>NUCLEOTIDE SEQUENCE [LARGE SCALE GENOMIC DNA]</scope>
    <source>
        <strain evidence="2">cv. NJ 8807/NJ 8810</strain>
        <tissue evidence="1">Young leaf</tissue>
    </source>
</reference>
<comment type="caution">
    <text evidence="1">The sequence shown here is derived from an EMBL/GenBank/DDBJ whole genome shotgun (WGS) entry which is preliminary data.</text>
</comment>
<protein>
    <submittedName>
        <fullName evidence="1">Uncharacterized protein</fullName>
    </submittedName>
</protein>
<organism evidence="1 2">
    <name type="scientific">Vaccinium darrowii</name>
    <dbReference type="NCBI Taxonomy" id="229202"/>
    <lineage>
        <taxon>Eukaryota</taxon>
        <taxon>Viridiplantae</taxon>
        <taxon>Streptophyta</taxon>
        <taxon>Embryophyta</taxon>
        <taxon>Tracheophyta</taxon>
        <taxon>Spermatophyta</taxon>
        <taxon>Magnoliopsida</taxon>
        <taxon>eudicotyledons</taxon>
        <taxon>Gunneridae</taxon>
        <taxon>Pentapetalae</taxon>
        <taxon>asterids</taxon>
        <taxon>Ericales</taxon>
        <taxon>Ericaceae</taxon>
        <taxon>Vaccinioideae</taxon>
        <taxon>Vaccinieae</taxon>
        <taxon>Vaccinium</taxon>
    </lineage>
</organism>